<dbReference type="PANTHER" id="PTHR43767">
    <property type="entry name" value="LONG-CHAIN-FATTY-ACID--COA LIGASE"/>
    <property type="match status" value="1"/>
</dbReference>
<dbReference type="RefSeq" id="WP_202996867.1">
    <property type="nucleotide sequence ID" value="NZ_JAENHO010000013.1"/>
</dbReference>
<comment type="caution">
    <text evidence="2">The sequence shown here is derived from an EMBL/GenBank/DDBJ whole genome shotgun (WGS) entry which is preliminary data.</text>
</comment>
<protein>
    <submittedName>
        <fullName evidence="2">Acyl--CoA ligase</fullName>
    </submittedName>
</protein>
<dbReference type="PANTHER" id="PTHR43767:SF1">
    <property type="entry name" value="NONRIBOSOMAL PEPTIDE SYNTHASE PES1 (EUROFUNG)-RELATED"/>
    <property type="match status" value="1"/>
</dbReference>
<dbReference type="Gene3D" id="3.30.300.30">
    <property type="match status" value="1"/>
</dbReference>
<dbReference type="InterPro" id="IPR050237">
    <property type="entry name" value="ATP-dep_AMP-bd_enzyme"/>
</dbReference>
<dbReference type="InterPro" id="IPR000873">
    <property type="entry name" value="AMP-dep_synth/lig_dom"/>
</dbReference>
<evidence type="ECO:0000313" key="3">
    <source>
        <dbReference type="Proteomes" id="UP000598996"/>
    </source>
</evidence>
<proteinExistence type="predicted"/>
<dbReference type="GO" id="GO:0016874">
    <property type="term" value="F:ligase activity"/>
    <property type="evidence" value="ECO:0007669"/>
    <property type="project" value="UniProtKB-KW"/>
</dbReference>
<dbReference type="PROSITE" id="PS00455">
    <property type="entry name" value="AMP_BINDING"/>
    <property type="match status" value="1"/>
</dbReference>
<dbReference type="SUPFAM" id="SSF56801">
    <property type="entry name" value="Acetyl-CoA synthetase-like"/>
    <property type="match status" value="1"/>
</dbReference>
<evidence type="ECO:0000259" key="1">
    <source>
        <dbReference type="Pfam" id="PF00501"/>
    </source>
</evidence>
<dbReference type="Proteomes" id="UP000598996">
    <property type="component" value="Unassembled WGS sequence"/>
</dbReference>
<keyword evidence="2" id="KW-0436">Ligase</keyword>
<dbReference type="InterPro" id="IPR042099">
    <property type="entry name" value="ANL_N_sf"/>
</dbReference>
<evidence type="ECO:0000313" key="2">
    <source>
        <dbReference type="EMBL" id="MBL7260162.1"/>
    </source>
</evidence>
<feature type="domain" description="AMP-dependent synthetase/ligase" evidence="1">
    <location>
        <begin position="16"/>
        <end position="342"/>
    </location>
</feature>
<dbReference type="EMBL" id="JAENHO010000013">
    <property type="protein sequence ID" value="MBL7260162.1"/>
    <property type="molecule type" value="Genomic_DNA"/>
</dbReference>
<gene>
    <name evidence="2" type="ORF">JKJ07_38155</name>
</gene>
<sequence>MSSKLFSPDAVAPLDDFERQALAIAGSLRAAGAGEGTRVLLKAGNSMGYVSTLLGLMHTGASIVLLGHEEKAAVTARVRRQTAAELVIVDDDAPITEDGTDDTGGTVINLQELLVDAAERAPAANRLDVDAWAARPDGLIMWSSGSTGEPKGVVKNGGRFLTNLRRNASHMGHVESDVLLPLLPFSHQYGLSMVLIAWLARCSLMIAPYRRLDRALMMAGRCGATVLDATPATYRSMLDIMARRPVLRRHLAQARMFCSGAAPLTPALSRAYEERFGLPLLDSYGSTELGNLTFATLDNPIACGRPLDGIGVKVVDDDGVALAAGEVGEVMVDSPDMMAGYLDDGGKLEPVPQGWYRTNDFGHLDENGNLAIVGRMRAVHRNGYTLHPEVIERRLALAGWSVKIAALADDRRGSQLAFFVECVPGRSTHEVRELLASALPQYEQPNRVILLDRFPLNANGKPDVAALERLARKEATA</sequence>
<organism evidence="2 3">
    <name type="scientific">Paractinoplanes lichenicola</name>
    <dbReference type="NCBI Taxonomy" id="2802976"/>
    <lineage>
        <taxon>Bacteria</taxon>
        <taxon>Bacillati</taxon>
        <taxon>Actinomycetota</taxon>
        <taxon>Actinomycetes</taxon>
        <taxon>Micromonosporales</taxon>
        <taxon>Micromonosporaceae</taxon>
        <taxon>Paractinoplanes</taxon>
    </lineage>
</organism>
<keyword evidence="3" id="KW-1185">Reference proteome</keyword>
<dbReference type="Pfam" id="PF00501">
    <property type="entry name" value="AMP-binding"/>
    <property type="match status" value="1"/>
</dbReference>
<dbReference type="CDD" id="cd04433">
    <property type="entry name" value="AFD_class_I"/>
    <property type="match status" value="1"/>
</dbReference>
<accession>A0ABS1W092</accession>
<dbReference type="Gene3D" id="3.40.50.12780">
    <property type="entry name" value="N-terminal domain of ligase-like"/>
    <property type="match status" value="1"/>
</dbReference>
<dbReference type="InterPro" id="IPR020845">
    <property type="entry name" value="AMP-binding_CS"/>
</dbReference>
<name>A0ABS1W092_9ACTN</name>
<reference evidence="2 3" key="1">
    <citation type="submission" date="2021-01" db="EMBL/GenBank/DDBJ databases">
        <title>Actinoplanes sp. nov. LDG1-01 isolated from lichen.</title>
        <authorList>
            <person name="Saeng-In P."/>
            <person name="Phongsopitanun W."/>
            <person name="Kanchanasin P."/>
            <person name="Yuki M."/>
            <person name="Kudo T."/>
            <person name="Ohkuma M."/>
            <person name="Tanasupawat S."/>
        </authorList>
    </citation>
    <scope>NUCLEOTIDE SEQUENCE [LARGE SCALE GENOMIC DNA]</scope>
    <source>
        <strain evidence="2 3">LDG1-01</strain>
    </source>
</reference>
<dbReference type="InterPro" id="IPR045851">
    <property type="entry name" value="AMP-bd_C_sf"/>
</dbReference>